<evidence type="ECO:0000256" key="2">
    <source>
        <dbReference type="ARBA" id="ARBA00023043"/>
    </source>
</evidence>
<protein>
    <submittedName>
        <fullName evidence="4">Uncharacterized protein</fullName>
    </submittedName>
</protein>
<dbReference type="PANTHER" id="PTHR24201">
    <property type="entry name" value="ANK_REP_REGION DOMAIN-CONTAINING PROTEIN"/>
    <property type="match status" value="1"/>
</dbReference>
<dbReference type="AlphaFoldDB" id="A0A3D8SUG1"/>
<feature type="repeat" description="ANK" evidence="3">
    <location>
        <begin position="261"/>
        <end position="293"/>
    </location>
</feature>
<proteinExistence type="predicted"/>
<feature type="repeat" description="ANK" evidence="3">
    <location>
        <begin position="190"/>
        <end position="222"/>
    </location>
</feature>
<dbReference type="EMBL" id="PVWQ01000002">
    <property type="protein sequence ID" value="RDW89925.1"/>
    <property type="molecule type" value="Genomic_DNA"/>
</dbReference>
<dbReference type="PROSITE" id="PS50088">
    <property type="entry name" value="ANK_REPEAT"/>
    <property type="match status" value="4"/>
</dbReference>
<dbReference type="InterPro" id="IPR036770">
    <property type="entry name" value="Ankyrin_rpt-contain_sf"/>
</dbReference>
<dbReference type="RefSeq" id="XP_026606879.1">
    <property type="nucleotide sequence ID" value="XM_026743716.1"/>
</dbReference>
<feature type="repeat" description="ANK" evidence="3">
    <location>
        <begin position="119"/>
        <end position="152"/>
    </location>
</feature>
<keyword evidence="5" id="KW-1185">Reference proteome</keyword>
<dbReference type="Gene3D" id="1.25.40.20">
    <property type="entry name" value="Ankyrin repeat-containing domain"/>
    <property type="match status" value="3"/>
</dbReference>
<dbReference type="PROSITE" id="PS50297">
    <property type="entry name" value="ANK_REP_REGION"/>
    <property type="match status" value="4"/>
</dbReference>
<reference evidence="4 5" key="1">
    <citation type="journal article" date="2018" name="IMA Fungus">
        <title>IMA Genome-F 9: Draft genome sequence of Annulohypoxylon stygium, Aspergillus mulundensis, Berkeleyomyces basicola (syn. Thielaviopsis basicola), Ceratocystis smalleyi, two Cercospora beticola strains, Coleophoma cylindrospora, Fusarium fracticaudum, Phialophora cf. hyalina, and Morchella septimelata.</title>
        <authorList>
            <person name="Wingfield B.D."/>
            <person name="Bills G.F."/>
            <person name="Dong Y."/>
            <person name="Huang W."/>
            <person name="Nel W.J."/>
            <person name="Swalarsk-Parry B.S."/>
            <person name="Vaghefi N."/>
            <person name="Wilken P.M."/>
            <person name="An Z."/>
            <person name="de Beer Z.W."/>
            <person name="De Vos L."/>
            <person name="Chen L."/>
            <person name="Duong T.A."/>
            <person name="Gao Y."/>
            <person name="Hammerbacher A."/>
            <person name="Kikkert J.R."/>
            <person name="Li Y."/>
            <person name="Li H."/>
            <person name="Li K."/>
            <person name="Li Q."/>
            <person name="Liu X."/>
            <person name="Ma X."/>
            <person name="Naidoo K."/>
            <person name="Pethybridge S.J."/>
            <person name="Sun J."/>
            <person name="Steenkamp E.T."/>
            <person name="van der Nest M.A."/>
            <person name="van Wyk S."/>
            <person name="Wingfield M.J."/>
            <person name="Xiong C."/>
            <person name="Yue Q."/>
            <person name="Zhang X."/>
        </authorList>
    </citation>
    <scope>NUCLEOTIDE SEQUENCE [LARGE SCALE GENOMIC DNA]</scope>
    <source>
        <strain evidence="4 5">DSM 5745</strain>
    </source>
</reference>
<accession>A0A3D8SUG1</accession>
<keyword evidence="1" id="KW-0677">Repeat</keyword>
<gene>
    <name evidence="4" type="ORF">DSM5745_01700</name>
</gene>
<organism evidence="4 5">
    <name type="scientific">Aspergillus mulundensis</name>
    <dbReference type="NCBI Taxonomy" id="1810919"/>
    <lineage>
        <taxon>Eukaryota</taxon>
        <taxon>Fungi</taxon>
        <taxon>Dikarya</taxon>
        <taxon>Ascomycota</taxon>
        <taxon>Pezizomycotina</taxon>
        <taxon>Eurotiomycetes</taxon>
        <taxon>Eurotiomycetidae</taxon>
        <taxon>Eurotiales</taxon>
        <taxon>Aspergillaceae</taxon>
        <taxon>Aspergillus</taxon>
        <taxon>Aspergillus subgen. Nidulantes</taxon>
    </lineage>
</organism>
<dbReference type="GO" id="GO:0005634">
    <property type="term" value="C:nucleus"/>
    <property type="evidence" value="ECO:0007669"/>
    <property type="project" value="TreeGrafter"/>
</dbReference>
<evidence type="ECO:0000256" key="3">
    <source>
        <dbReference type="PROSITE-ProRule" id="PRU00023"/>
    </source>
</evidence>
<evidence type="ECO:0000313" key="5">
    <source>
        <dbReference type="Proteomes" id="UP000256690"/>
    </source>
</evidence>
<dbReference type="GeneID" id="38112070"/>
<dbReference type="SMART" id="SM00248">
    <property type="entry name" value="ANK"/>
    <property type="match status" value="8"/>
</dbReference>
<dbReference type="InterPro" id="IPR002110">
    <property type="entry name" value="Ankyrin_rpt"/>
</dbReference>
<dbReference type="PRINTS" id="PR01415">
    <property type="entry name" value="ANKYRIN"/>
</dbReference>
<feature type="repeat" description="ANK" evidence="3">
    <location>
        <begin position="84"/>
        <end position="117"/>
    </location>
</feature>
<dbReference type="Proteomes" id="UP000256690">
    <property type="component" value="Unassembled WGS sequence"/>
</dbReference>
<evidence type="ECO:0000313" key="4">
    <source>
        <dbReference type="EMBL" id="RDW89925.1"/>
    </source>
</evidence>
<dbReference type="Pfam" id="PF12796">
    <property type="entry name" value="Ank_2"/>
    <property type="match status" value="2"/>
</dbReference>
<dbReference type="InterPro" id="IPR050776">
    <property type="entry name" value="Ank_Repeat/CDKN_Inhibitor"/>
</dbReference>
<sequence>MPLDALPDNVIAGIASHILSPADLASFARATRHVYNITKLLLTTRKDVLHKLDQTLVHAVQTSNVQLCTSALRDGANPSIRMDRRKTPLMFAAESGQTEIVQLLLSQKGVDPNLAGRPDGATPLHAAVQAGQHEVVHILLATEGVDPDSRDRNGHTPLMLASSSPSAETADIFLDLARRGIVDPNAKTETGATALHRAALNGRAAVVRQLLDLGADPDPVDEYSHATPLILASRARAEEAATLLLELARRGLVDPHRADRDGQTALHKAARFGRAGVVRQLLALGADVNALDSRKDTPLLLAVRELQPVAQSGWDVFSNGPNDSRLFRPGGGDNARLVEVVEMLLGTGRVRIHHKAAGESALTVAERKGMGDIVEMLKAAAPLEDQDDAYMSGCVEGPDPALRRACLTPYLVARQYSKP</sequence>
<dbReference type="PANTHER" id="PTHR24201:SF16">
    <property type="entry name" value="ANKYRIN-1-LIKE-RELATED"/>
    <property type="match status" value="1"/>
</dbReference>
<dbReference type="SUPFAM" id="SSF48403">
    <property type="entry name" value="Ankyrin repeat"/>
    <property type="match status" value="1"/>
</dbReference>
<name>A0A3D8SUG1_9EURO</name>
<keyword evidence="2 3" id="KW-0040">ANK repeat</keyword>
<dbReference type="STRING" id="1810919.A0A3D8SUG1"/>
<evidence type="ECO:0000256" key="1">
    <source>
        <dbReference type="ARBA" id="ARBA00022737"/>
    </source>
</evidence>
<comment type="caution">
    <text evidence="4">The sequence shown here is derived from an EMBL/GenBank/DDBJ whole genome shotgun (WGS) entry which is preliminary data.</text>
</comment>
<dbReference type="Pfam" id="PF13857">
    <property type="entry name" value="Ank_5"/>
    <property type="match status" value="1"/>
</dbReference>
<dbReference type="OrthoDB" id="20872at2759"/>